<dbReference type="GO" id="GO:0003677">
    <property type="term" value="F:DNA binding"/>
    <property type="evidence" value="ECO:0007669"/>
    <property type="project" value="UniProtKB-UniRule"/>
</dbReference>
<dbReference type="InterPro" id="IPR001647">
    <property type="entry name" value="HTH_TetR"/>
</dbReference>
<name>A0A0R1VIC3_9LACO</name>
<protein>
    <submittedName>
        <fullName evidence="4">Transcriptional regulator TetR AcrR family protein</fullName>
    </submittedName>
</protein>
<reference evidence="4 5" key="1">
    <citation type="journal article" date="2015" name="Genome Announc.">
        <title>Expanding the biotechnology potential of lactobacilli through comparative genomics of 213 strains and associated genera.</title>
        <authorList>
            <person name="Sun Z."/>
            <person name="Harris H.M."/>
            <person name="McCann A."/>
            <person name="Guo C."/>
            <person name="Argimon S."/>
            <person name="Zhang W."/>
            <person name="Yang X."/>
            <person name="Jeffery I.B."/>
            <person name="Cooney J.C."/>
            <person name="Kagawa T.F."/>
            <person name="Liu W."/>
            <person name="Song Y."/>
            <person name="Salvetti E."/>
            <person name="Wrobel A."/>
            <person name="Rasinkangas P."/>
            <person name="Parkhill J."/>
            <person name="Rea M.C."/>
            <person name="O'Sullivan O."/>
            <person name="Ritari J."/>
            <person name="Douillard F.P."/>
            <person name="Paul Ross R."/>
            <person name="Yang R."/>
            <person name="Briner A.E."/>
            <person name="Felis G.E."/>
            <person name="de Vos W.M."/>
            <person name="Barrangou R."/>
            <person name="Klaenhammer T.R."/>
            <person name="Caufield P.W."/>
            <person name="Cui Y."/>
            <person name="Zhang H."/>
            <person name="O'Toole P.W."/>
        </authorList>
    </citation>
    <scope>NUCLEOTIDE SEQUENCE [LARGE SCALE GENOMIC DNA]</scope>
    <source>
        <strain evidence="4 5">DSM 16045</strain>
    </source>
</reference>
<dbReference type="AlphaFoldDB" id="A0A0R1VIC3"/>
<evidence type="ECO:0000256" key="2">
    <source>
        <dbReference type="PROSITE-ProRule" id="PRU00335"/>
    </source>
</evidence>
<dbReference type="InterPro" id="IPR050624">
    <property type="entry name" value="HTH-type_Tx_Regulator"/>
</dbReference>
<sequence>MTIKRNTKTKAKIERAFLQLMEDKGFNQLTVKDITQLAQINRSTFYLNYADKYDLLAKIEAKLFQNIHQILKLDDTNSYFDEASILAVLNYALANQRLVKVLTEGDLASQVESLLKQEIIAIVEEQLHVNFNQDPIVNSPYAREIFASSISAIIILWIKRDFLESVEEIMQILESLRQYSLGQIINDRK</sequence>
<evidence type="ECO:0000256" key="1">
    <source>
        <dbReference type="ARBA" id="ARBA00023125"/>
    </source>
</evidence>
<keyword evidence="1 2" id="KW-0238">DNA-binding</keyword>
<proteinExistence type="predicted"/>
<feature type="DNA-binding region" description="H-T-H motif" evidence="2">
    <location>
        <begin position="30"/>
        <end position="49"/>
    </location>
</feature>
<dbReference type="PROSITE" id="PS50977">
    <property type="entry name" value="HTH_TETR_2"/>
    <property type="match status" value="1"/>
</dbReference>
<dbReference type="PANTHER" id="PTHR43479">
    <property type="entry name" value="ACREF/ENVCD OPERON REPRESSOR-RELATED"/>
    <property type="match status" value="1"/>
</dbReference>
<dbReference type="InterPro" id="IPR009057">
    <property type="entry name" value="Homeodomain-like_sf"/>
</dbReference>
<dbReference type="PANTHER" id="PTHR43479:SF11">
    <property type="entry name" value="ACREF_ENVCD OPERON REPRESSOR-RELATED"/>
    <property type="match status" value="1"/>
</dbReference>
<dbReference type="Pfam" id="PF00440">
    <property type="entry name" value="TetR_N"/>
    <property type="match status" value="1"/>
</dbReference>
<evidence type="ECO:0000313" key="4">
    <source>
        <dbReference type="EMBL" id="KRM02803.1"/>
    </source>
</evidence>
<evidence type="ECO:0000313" key="5">
    <source>
        <dbReference type="Proteomes" id="UP000051739"/>
    </source>
</evidence>
<organism evidence="4 5">
    <name type="scientific">Limosilactobacillus gastricus DSM 16045</name>
    <dbReference type="NCBI Taxonomy" id="1423749"/>
    <lineage>
        <taxon>Bacteria</taxon>
        <taxon>Bacillati</taxon>
        <taxon>Bacillota</taxon>
        <taxon>Bacilli</taxon>
        <taxon>Lactobacillales</taxon>
        <taxon>Lactobacillaceae</taxon>
        <taxon>Limosilactobacillus</taxon>
    </lineage>
</organism>
<evidence type="ECO:0000259" key="3">
    <source>
        <dbReference type="PROSITE" id="PS50977"/>
    </source>
</evidence>
<dbReference type="PATRIC" id="fig|1423749.3.peg.1550"/>
<dbReference type="RefSeq" id="WP_056936970.1">
    <property type="nucleotide sequence ID" value="NZ_AZFN01000006.1"/>
</dbReference>
<gene>
    <name evidence="4" type="ORF">FC60_GL001497</name>
</gene>
<keyword evidence="5" id="KW-1185">Reference proteome</keyword>
<dbReference type="Gene3D" id="1.10.357.10">
    <property type="entry name" value="Tetracycline Repressor, domain 2"/>
    <property type="match status" value="1"/>
</dbReference>
<dbReference type="InterPro" id="IPR039532">
    <property type="entry name" value="TetR_C_Firmicutes"/>
</dbReference>
<dbReference type="Pfam" id="PF14278">
    <property type="entry name" value="TetR_C_8"/>
    <property type="match status" value="1"/>
</dbReference>
<accession>A0A0R1VIC3</accession>
<dbReference type="SUPFAM" id="SSF46689">
    <property type="entry name" value="Homeodomain-like"/>
    <property type="match status" value="1"/>
</dbReference>
<dbReference type="Proteomes" id="UP000051739">
    <property type="component" value="Unassembled WGS sequence"/>
</dbReference>
<comment type="caution">
    <text evidence="4">The sequence shown here is derived from an EMBL/GenBank/DDBJ whole genome shotgun (WGS) entry which is preliminary data.</text>
</comment>
<feature type="domain" description="HTH tetR-type" evidence="3">
    <location>
        <begin position="7"/>
        <end position="67"/>
    </location>
</feature>
<dbReference type="EMBL" id="AZFN01000006">
    <property type="protein sequence ID" value="KRM02803.1"/>
    <property type="molecule type" value="Genomic_DNA"/>
</dbReference>